<organism evidence="2">
    <name type="scientific">marine metagenome</name>
    <dbReference type="NCBI Taxonomy" id="408172"/>
    <lineage>
        <taxon>unclassified sequences</taxon>
        <taxon>metagenomes</taxon>
        <taxon>ecological metagenomes</taxon>
    </lineage>
</organism>
<dbReference type="AlphaFoldDB" id="A0A383ELY6"/>
<accession>A0A383ELY6</accession>
<dbReference type="SUPFAM" id="SSF53807">
    <property type="entry name" value="Helical backbone' metal receptor"/>
    <property type="match status" value="1"/>
</dbReference>
<name>A0A383ELY6_9ZZZZ</name>
<evidence type="ECO:0000259" key="1">
    <source>
        <dbReference type="PROSITE" id="PS50983"/>
    </source>
</evidence>
<evidence type="ECO:0000313" key="2">
    <source>
        <dbReference type="EMBL" id="SVE57649.1"/>
    </source>
</evidence>
<dbReference type="Gene3D" id="3.40.50.1980">
    <property type="entry name" value="Nitrogenase molybdenum iron protein domain"/>
    <property type="match status" value="1"/>
</dbReference>
<gene>
    <name evidence="2" type="ORF">METZ01_LOCUS510503</name>
</gene>
<reference evidence="2" key="1">
    <citation type="submission" date="2018-05" db="EMBL/GenBank/DDBJ databases">
        <authorList>
            <person name="Lanie J.A."/>
            <person name="Ng W.-L."/>
            <person name="Kazmierczak K.M."/>
            <person name="Andrzejewski T.M."/>
            <person name="Davidsen T.M."/>
            <person name="Wayne K.J."/>
            <person name="Tettelin H."/>
            <person name="Glass J.I."/>
            <person name="Rusch D."/>
            <person name="Podicherti R."/>
            <person name="Tsui H.-C.T."/>
            <person name="Winkler M.E."/>
        </authorList>
    </citation>
    <scope>NUCLEOTIDE SEQUENCE</scope>
</reference>
<feature type="non-terminal residue" evidence="2">
    <location>
        <position position="69"/>
    </location>
</feature>
<sequence>VSKLWRLVLFLWLAGAWAAAAQGNDRASDAVKGFGVAVDDLGDTLRLPAPPRRIVSLAPSNTELLFAMG</sequence>
<protein>
    <recommendedName>
        <fullName evidence="1">Fe/B12 periplasmic-binding domain-containing protein</fullName>
    </recommendedName>
</protein>
<dbReference type="EMBL" id="UINC01226953">
    <property type="protein sequence ID" value="SVE57649.1"/>
    <property type="molecule type" value="Genomic_DNA"/>
</dbReference>
<feature type="non-terminal residue" evidence="2">
    <location>
        <position position="1"/>
    </location>
</feature>
<dbReference type="InterPro" id="IPR002491">
    <property type="entry name" value="ABC_transptr_periplasmic_BD"/>
</dbReference>
<dbReference type="PROSITE" id="PS50983">
    <property type="entry name" value="FE_B12_PBP"/>
    <property type="match status" value="1"/>
</dbReference>
<feature type="domain" description="Fe/B12 periplasmic-binding" evidence="1">
    <location>
        <begin position="53"/>
        <end position="69"/>
    </location>
</feature>
<proteinExistence type="predicted"/>